<organism evidence="2">
    <name type="scientific">Arundo donax</name>
    <name type="common">Giant reed</name>
    <name type="synonym">Donax arundinaceus</name>
    <dbReference type="NCBI Taxonomy" id="35708"/>
    <lineage>
        <taxon>Eukaryota</taxon>
        <taxon>Viridiplantae</taxon>
        <taxon>Streptophyta</taxon>
        <taxon>Embryophyta</taxon>
        <taxon>Tracheophyta</taxon>
        <taxon>Spermatophyta</taxon>
        <taxon>Magnoliopsida</taxon>
        <taxon>Liliopsida</taxon>
        <taxon>Poales</taxon>
        <taxon>Poaceae</taxon>
        <taxon>PACMAD clade</taxon>
        <taxon>Arundinoideae</taxon>
        <taxon>Arundineae</taxon>
        <taxon>Arundo</taxon>
    </lineage>
</organism>
<proteinExistence type="predicted"/>
<evidence type="ECO:0000313" key="2">
    <source>
        <dbReference type="EMBL" id="JAE25027.1"/>
    </source>
</evidence>
<dbReference type="EMBL" id="GBRH01172869">
    <property type="protein sequence ID" value="JAE25027.1"/>
    <property type="molecule type" value="Transcribed_RNA"/>
</dbReference>
<feature type="compositionally biased region" description="Basic and acidic residues" evidence="1">
    <location>
        <begin position="9"/>
        <end position="24"/>
    </location>
</feature>
<reference evidence="2" key="2">
    <citation type="journal article" date="2015" name="Data Brief">
        <title>Shoot transcriptome of the giant reed, Arundo donax.</title>
        <authorList>
            <person name="Barrero R.A."/>
            <person name="Guerrero F.D."/>
            <person name="Moolhuijzen P."/>
            <person name="Goolsby J.A."/>
            <person name="Tidwell J."/>
            <person name="Bellgard S.E."/>
            <person name="Bellgard M.I."/>
        </authorList>
    </citation>
    <scope>NUCLEOTIDE SEQUENCE</scope>
    <source>
        <tissue evidence="2">Shoot tissue taken approximately 20 cm above the soil surface</tissue>
    </source>
</reference>
<evidence type="ECO:0000256" key="1">
    <source>
        <dbReference type="SAM" id="MobiDB-lite"/>
    </source>
</evidence>
<sequence length="24" mass="2677">MQGEGYASRSRDTAWSEMARKSTA</sequence>
<reference evidence="2" key="1">
    <citation type="submission" date="2014-09" db="EMBL/GenBank/DDBJ databases">
        <authorList>
            <person name="Magalhaes I.L.F."/>
            <person name="Oliveira U."/>
            <person name="Santos F.R."/>
            <person name="Vidigal T.H.D.A."/>
            <person name="Brescovit A.D."/>
            <person name="Santos A.J."/>
        </authorList>
    </citation>
    <scope>NUCLEOTIDE SEQUENCE</scope>
    <source>
        <tissue evidence="2">Shoot tissue taken approximately 20 cm above the soil surface</tissue>
    </source>
</reference>
<dbReference type="AlphaFoldDB" id="A0A0A9GKL3"/>
<accession>A0A0A9GKL3</accession>
<protein>
    <submittedName>
        <fullName evidence="2">Uncharacterized protein</fullName>
    </submittedName>
</protein>
<name>A0A0A9GKL3_ARUDO</name>
<feature type="region of interest" description="Disordered" evidence="1">
    <location>
        <begin position="1"/>
        <end position="24"/>
    </location>
</feature>